<gene>
    <name evidence="3" type="ORF">QBC46DRAFT_402870</name>
</gene>
<feature type="transmembrane region" description="Helical" evidence="2">
    <location>
        <begin position="128"/>
        <end position="149"/>
    </location>
</feature>
<keyword evidence="4" id="KW-1185">Reference proteome</keyword>
<dbReference type="EMBL" id="MU853753">
    <property type="protein sequence ID" value="KAK3945778.1"/>
    <property type="molecule type" value="Genomic_DNA"/>
</dbReference>
<feature type="compositionally biased region" description="Polar residues" evidence="1">
    <location>
        <begin position="33"/>
        <end position="60"/>
    </location>
</feature>
<comment type="caution">
    <text evidence="3">The sequence shown here is derived from an EMBL/GenBank/DDBJ whole genome shotgun (WGS) entry which is preliminary data.</text>
</comment>
<name>A0AAN6NJ63_9PEZI</name>
<dbReference type="AlphaFoldDB" id="A0AAN6NJ63"/>
<feature type="region of interest" description="Disordered" evidence="1">
    <location>
        <begin position="20"/>
        <end position="70"/>
    </location>
</feature>
<keyword evidence="2" id="KW-0812">Transmembrane</keyword>
<keyword evidence="2" id="KW-1133">Transmembrane helix</keyword>
<sequence>MASISFLEKPNKAGLTVETTQLTQKTSRDTFESETMSPSAEKTNTNGRRSSDASTPSSAHHANPFDTDIEAIITTSEQMNRKSTQGTRGGTDCQVWPGQDHWRRKAKVAKMKRANCNCLAHMSKRNRLIVKILIGIFIIGAAVAVGFGVSKPLGAGIWHSQTQR</sequence>
<evidence type="ECO:0000256" key="2">
    <source>
        <dbReference type="SAM" id="Phobius"/>
    </source>
</evidence>
<evidence type="ECO:0000313" key="4">
    <source>
        <dbReference type="Proteomes" id="UP001303473"/>
    </source>
</evidence>
<dbReference type="Proteomes" id="UP001303473">
    <property type="component" value="Unassembled WGS sequence"/>
</dbReference>
<organism evidence="3 4">
    <name type="scientific">Diplogelasinospora grovesii</name>
    <dbReference type="NCBI Taxonomy" id="303347"/>
    <lineage>
        <taxon>Eukaryota</taxon>
        <taxon>Fungi</taxon>
        <taxon>Dikarya</taxon>
        <taxon>Ascomycota</taxon>
        <taxon>Pezizomycotina</taxon>
        <taxon>Sordariomycetes</taxon>
        <taxon>Sordariomycetidae</taxon>
        <taxon>Sordariales</taxon>
        <taxon>Diplogelasinosporaceae</taxon>
        <taxon>Diplogelasinospora</taxon>
    </lineage>
</organism>
<protein>
    <submittedName>
        <fullName evidence="3">Uncharacterized protein</fullName>
    </submittedName>
</protein>
<proteinExistence type="predicted"/>
<accession>A0AAN6NJ63</accession>
<evidence type="ECO:0000313" key="3">
    <source>
        <dbReference type="EMBL" id="KAK3945778.1"/>
    </source>
</evidence>
<keyword evidence="2" id="KW-0472">Membrane</keyword>
<reference evidence="4" key="1">
    <citation type="journal article" date="2023" name="Mol. Phylogenet. Evol.">
        <title>Genome-scale phylogeny and comparative genomics of the fungal order Sordariales.</title>
        <authorList>
            <person name="Hensen N."/>
            <person name="Bonometti L."/>
            <person name="Westerberg I."/>
            <person name="Brannstrom I.O."/>
            <person name="Guillou S."/>
            <person name="Cros-Aarteil S."/>
            <person name="Calhoun S."/>
            <person name="Haridas S."/>
            <person name="Kuo A."/>
            <person name="Mondo S."/>
            <person name="Pangilinan J."/>
            <person name="Riley R."/>
            <person name="LaButti K."/>
            <person name="Andreopoulos B."/>
            <person name="Lipzen A."/>
            <person name="Chen C."/>
            <person name="Yan M."/>
            <person name="Daum C."/>
            <person name="Ng V."/>
            <person name="Clum A."/>
            <person name="Steindorff A."/>
            <person name="Ohm R.A."/>
            <person name="Martin F."/>
            <person name="Silar P."/>
            <person name="Natvig D.O."/>
            <person name="Lalanne C."/>
            <person name="Gautier V."/>
            <person name="Ament-Velasquez S.L."/>
            <person name="Kruys A."/>
            <person name="Hutchinson M.I."/>
            <person name="Powell A.J."/>
            <person name="Barry K."/>
            <person name="Miller A.N."/>
            <person name="Grigoriev I.V."/>
            <person name="Debuchy R."/>
            <person name="Gladieux P."/>
            <person name="Hiltunen Thoren M."/>
            <person name="Johannesson H."/>
        </authorList>
    </citation>
    <scope>NUCLEOTIDE SEQUENCE [LARGE SCALE GENOMIC DNA]</scope>
    <source>
        <strain evidence="4">CBS 340.73</strain>
    </source>
</reference>
<evidence type="ECO:0000256" key="1">
    <source>
        <dbReference type="SAM" id="MobiDB-lite"/>
    </source>
</evidence>